<protein>
    <submittedName>
        <fullName evidence="1">Type II toxin-antitoxin system PemK/MazF family toxin</fullName>
    </submittedName>
</protein>
<name>A0ABV6G730_9GAMM</name>
<comment type="caution">
    <text evidence="1">The sequence shown here is derived from an EMBL/GenBank/DDBJ whole genome shotgun (WGS) entry which is preliminary data.</text>
</comment>
<evidence type="ECO:0000313" key="2">
    <source>
        <dbReference type="Proteomes" id="UP001589814"/>
    </source>
</evidence>
<gene>
    <name evidence="1" type="ORF">ACFFHW_16045</name>
</gene>
<sequence length="112" mass="12154">MEVKRGDLITIALQGDYGKPRPALIMQDDAFAALASVSVLRLTSELRDWPLFRIMVEPNASNGLQKTSQVMIDKPATVPKTKIGQRIGRLDDASMQAVSAAFGRFHGLKGGT</sequence>
<keyword evidence="2" id="KW-1185">Reference proteome</keyword>
<dbReference type="Pfam" id="PF02452">
    <property type="entry name" value="PemK_toxin"/>
    <property type="match status" value="1"/>
</dbReference>
<dbReference type="InterPro" id="IPR003477">
    <property type="entry name" value="PemK-like"/>
</dbReference>
<dbReference type="Gene3D" id="2.30.30.110">
    <property type="match status" value="1"/>
</dbReference>
<dbReference type="SUPFAM" id="SSF50118">
    <property type="entry name" value="Cell growth inhibitor/plasmid maintenance toxic component"/>
    <property type="match status" value="1"/>
</dbReference>
<proteinExistence type="predicted"/>
<dbReference type="EMBL" id="JBHLVX010000060">
    <property type="protein sequence ID" value="MFC0269479.1"/>
    <property type="molecule type" value="Genomic_DNA"/>
</dbReference>
<organism evidence="1 2">
    <name type="scientific">Kushneria aurantia</name>
    <dbReference type="NCBI Taxonomy" id="504092"/>
    <lineage>
        <taxon>Bacteria</taxon>
        <taxon>Pseudomonadati</taxon>
        <taxon>Pseudomonadota</taxon>
        <taxon>Gammaproteobacteria</taxon>
        <taxon>Oceanospirillales</taxon>
        <taxon>Halomonadaceae</taxon>
        <taxon>Kushneria</taxon>
    </lineage>
</organism>
<reference evidence="1 2" key="1">
    <citation type="submission" date="2024-09" db="EMBL/GenBank/DDBJ databases">
        <authorList>
            <person name="Sun Q."/>
            <person name="Mori K."/>
        </authorList>
    </citation>
    <scope>NUCLEOTIDE SEQUENCE [LARGE SCALE GENOMIC DNA]</scope>
    <source>
        <strain evidence="1 2">CCM 7415</strain>
    </source>
</reference>
<dbReference type="Proteomes" id="UP001589814">
    <property type="component" value="Unassembled WGS sequence"/>
</dbReference>
<dbReference type="RefSeq" id="WP_019951112.1">
    <property type="nucleotide sequence ID" value="NZ_JBHLVX010000060.1"/>
</dbReference>
<accession>A0ABV6G730</accession>
<dbReference type="PANTHER" id="PTHR33988:SF2">
    <property type="entry name" value="ENDORIBONUCLEASE MAZF"/>
    <property type="match status" value="1"/>
</dbReference>
<dbReference type="PANTHER" id="PTHR33988">
    <property type="entry name" value="ENDORIBONUCLEASE MAZF-RELATED"/>
    <property type="match status" value="1"/>
</dbReference>
<dbReference type="InterPro" id="IPR011067">
    <property type="entry name" value="Plasmid_toxin/cell-grow_inhib"/>
</dbReference>
<evidence type="ECO:0000313" key="1">
    <source>
        <dbReference type="EMBL" id="MFC0269479.1"/>
    </source>
</evidence>